<name>A0A853A043_9ACTN</name>
<evidence type="ECO:0000313" key="3">
    <source>
        <dbReference type="Proteomes" id="UP000567795"/>
    </source>
</evidence>
<gene>
    <name evidence="2" type="ORF">FHU37_001134</name>
</gene>
<dbReference type="InterPro" id="IPR006311">
    <property type="entry name" value="TAT_signal"/>
</dbReference>
<accession>A0A853A043</accession>
<organism evidence="2 3">
    <name type="scientific">Allostreptomyces psammosilenae</name>
    <dbReference type="NCBI Taxonomy" id="1892865"/>
    <lineage>
        <taxon>Bacteria</taxon>
        <taxon>Bacillati</taxon>
        <taxon>Actinomycetota</taxon>
        <taxon>Actinomycetes</taxon>
        <taxon>Kitasatosporales</taxon>
        <taxon>Streptomycetaceae</taxon>
        <taxon>Allostreptomyces</taxon>
    </lineage>
</organism>
<dbReference type="RefSeq" id="WP_179813127.1">
    <property type="nucleotide sequence ID" value="NZ_JACBZD010000001.1"/>
</dbReference>
<keyword evidence="1" id="KW-0732">Signal</keyword>
<dbReference type="PROSITE" id="PS51318">
    <property type="entry name" value="TAT"/>
    <property type="match status" value="1"/>
</dbReference>
<evidence type="ECO:0000313" key="2">
    <source>
        <dbReference type="EMBL" id="NYI04191.1"/>
    </source>
</evidence>
<dbReference type="AlphaFoldDB" id="A0A853A043"/>
<feature type="signal peptide" evidence="1">
    <location>
        <begin position="1"/>
        <end position="40"/>
    </location>
</feature>
<protein>
    <submittedName>
        <fullName evidence="2">Uncharacterized protein</fullName>
    </submittedName>
</protein>
<comment type="caution">
    <text evidence="2">The sequence shown here is derived from an EMBL/GenBank/DDBJ whole genome shotgun (WGS) entry which is preliminary data.</text>
</comment>
<feature type="chain" id="PRO_5032441452" evidence="1">
    <location>
        <begin position="41"/>
        <end position="223"/>
    </location>
</feature>
<dbReference type="EMBL" id="JACBZD010000001">
    <property type="protein sequence ID" value="NYI04191.1"/>
    <property type="molecule type" value="Genomic_DNA"/>
</dbReference>
<keyword evidence="3" id="KW-1185">Reference proteome</keyword>
<proteinExistence type="predicted"/>
<evidence type="ECO:0000256" key="1">
    <source>
        <dbReference type="SAM" id="SignalP"/>
    </source>
</evidence>
<dbReference type="Proteomes" id="UP000567795">
    <property type="component" value="Unassembled WGS sequence"/>
</dbReference>
<sequence>MPEPQRGRGRRRRPLQAARTAATLPLALALSLTPAAPAAASEPVIAVYDCYSAHVQGSHTVAHAIKLYGDAPQRVTPRESFPVVVDVPPFVADPRFNSEVRQVRLSFLLPADATVVGAEVSGGSAPARVLRDHEVVVLEAEGPFPAGEVIALPSLTLHLRPGDDGAEELSLRHGGATLAEPAFSWLGTGSQGEPHPLACFLPAPVPLTSTEVGPEEPRGSRRT</sequence>
<reference evidence="2 3" key="1">
    <citation type="submission" date="2020-07" db="EMBL/GenBank/DDBJ databases">
        <title>Sequencing the genomes of 1000 actinobacteria strains.</title>
        <authorList>
            <person name="Klenk H.-P."/>
        </authorList>
    </citation>
    <scope>NUCLEOTIDE SEQUENCE [LARGE SCALE GENOMIC DNA]</scope>
    <source>
        <strain evidence="2 3">DSM 42178</strain>
    </source>
</reference>